<keyword evidence="1" id="KW-0175">Coiled coil</keyword>
<proteinExistence type="predicted"/>
<keyword evidence="2" id="KW-0812">Transmembrane</keyword>
<organism evidence="3 4">
    <name type="scientific">Spiroplasma apis B31</name>
    <dbReference type="NCBI Taxonomy" id="1276258"/>
    <lineage>
        <taxon>Bacteria</taxon>
        <taxon>Bacillati</taxon>
        <taxon>Mycoplasmatota</taxon>
        <taxon>Mollicutes</taxon>
        <taxon>Entomoplasmatales</taxon>
        <taxon>Spiroplasmataceae</taxon>
        <taxon>Spiroplasma</taxon>
    </lineage>
</organism>
<accession>V5RLK0</accession>
<dbReference type="PATRIC" id="fig|1276258.3.peg.907"/>
<feature type="transmembrane region" description="Helical" evidence="2">
    <location>
        <begin position="116"/>
        <end position="137"/>
    </location>
</feature>
<evidence type="ECO:0000256" key="1">
    <source>
        <dbReference type="SAM" id="Coils"/>
    </source>
</evidence>
<feature type="transmembrane region" description="Helical" evidence="2">
    <location>
        <begin position="255"/>
        <end position="278"/>
    </location>
</feature>
<dbReference type="Proteomes" id="UP000018550">
    <property type="component" value="Chromosome"/>
</dbReference>
<feature type="transmembrane region" description="Helical" evidence="2">
    <location>
        <begin position="12"/>
        <end position="33"/>
    </location>
</feature>
<evidence type="ECO:0000256" key="2">
    <source>
        <dbReference type="SAM" id="Phobius"/>
    </source>
</evidence>
<dbReference type="HOGENOM" id="CLU_657058_0_0_14"/>
<evidence type="ECO:0000313" key="3">
    <source>
        <dbReference type="EMBL" id="AHB36730.1"/>
    </source>
</evidence>
<dbReference type="AlphaFoldDB" id="V5RLK0"/>
<dbReference type="OrthoDB" id="390280at2"/>
<keyword evidence="2" id="KW-0472">Membrane</keyword>
<gene>
    <name evidence="3" type="ORF">SAPIS_v1c08850</name>
</gene>
<feature type="transmembrane region" description="Helical" evidence="2">
    <location>
        <begin position="84"/>
        <end position="104"/>
    </location>
</feature>
<feature type="transmembrane region" description="Helical" evidence="2">
    <location>
        <begin position="153"/>
        <end position="171"/>
    </location>
</feature>
<dbReference type="NCBIfam" id="NF038065">
    <property type="entry name" value="Pr6Pr"/>
    <property type="match status" value="1"/>
</dbReference>
<reference evidence="3 4" key="1">
    <citation type="journal article" date="2014" name="Genome Announc.">
        <title>Complete Genome Sequence of Spiroplasma apis B31T (ATCC 33834), a Bacterium Associated with May Disease of Honeybees (Apis mellifera).</title>
        <authorList>
            <person name="Ku C."/>
            <person name="Lo W.S."/>
            <person name="Chen L.L."/>
            <person name="Kuo C.H."/>
        </authorList>
    </citation>
    <scope>NUCLEOTIDE SEQUENCE [LARGE SCALE GENOMIC DNA]</scope>
    <source>
        <strain evidence="3">B31</strain>
    </source>
</reference>
<feature type="coiled-coil region" evidence="1">
    <location>
        <begin position="342"/>
        <end position="382"/>
    </location>
</feature>
<dbReference type="EMBL" id="CP006682">
    <property type="protein sequence ID" value="AHB36730.1"/>
    <property type="molecule type" value="Genomic_DNA"/>
</dbReference>
<dbReference type="RefSeq" id="WP_023790104.1">
    <property type="nucleotide sequence ID" value="NC_022998.1"/>
</dbReference>
<protein>
    <recommendedName>
        <fullName evidence="5">Transmembrane protein</fullName>
    </recommendedName>
</protein>
<evidence type="ECO:0000313" key="4">
    <source>
        <dbReference type="Proteomes" id="UP000018550"/>
    </source>
</evidence>
<dbReference type="STRING" id="1276258.SAPIS_v1c08850"/>
<evidence type="ECO:0008006" key="5">
    <source>
        <dbReference type="Google" id="ProtNLM"/>
    </source>
</evidence>
<keyword evidence="4" id="KW-1185">Reference proteome</keyword>
<dbReference type="KEGG" id="sapi:SAPIS_v1c08850"/>
<sequence length="440" mass="52548">MKINRNLEFSIKMVLLIFMIAFLILDFLFQIYIPKKNVSSLPTIERLNIYYSFFTTQSNYLVVFYLIFALCLKEAYNKKPPFGIELAITVYITTTMFVFWLGLVSSKDEFGSYQKANWVSTIILHLIIPSIMIYYFMISSGDYYYSFREHGKLSMYGITLYPLGYLCYAMIRGEYRFRLYGPKFFSNIYTYNNGHWVSSWEKIFGDKAGSIQNANPYTSQMWFPYWFMNLHTNYTLKDVNGNVWFPTNNISQTHAILIFALACFCISAIVITAQLFYLNWNNKKFYRWHDINENLLSKEEHDYRIKIEKLNKKNMMFYLKILLIHTNTELRNWKTSLKTLSKTERKKKLEEYKSELKKTRVNERLQKSKTRLEAKRNKEALNDLLNTLSTMDRSFVKHNLREAKRLQKLVKKGVLISNNDYKRYEQIIESLQNKDNKKMP</sequence>
<keyword evidence="2" id="KW-1133">Transmembrane helix</keyword>
<feature type="transmembrane region" description="Helical" evidence="2">
    <location>
        <begin position="49"/>
        <end position="72"/>
    </location>
</feature>
<name>V5RLK0_SPIAP</name>
<dbReference type="InterPro" id="IPR049713">
    <property type="entry name" value="Pr6Pr-like"/>
</dbReference>